<evidence type="ECO:0000313" key="3">
    <source>
        <dbReference type="Proteomes" id="UP000237350"/>
    </source>
</evidence>
<dbReference type="SUPFAM" id="SSF51658">
    <property type="entry name" value="Xylose isomerase-like"/>
    <property type="match status" value="1"/>
</dbReference>
<dbReference type="InterPro" id="IPR036237">
    <property type="entry name" value="Xyl_isomerase-like_sf"/>
</dbReference>
<protein>
    <submittedName>
        <fullName evidence="2">Xylose isomerase</fullName>
    </submittedName>
</protein>
<evidence type="ECO:0000313" key="2">
    <source>
        <dbReference type="EMBL" id="POQ99125.1"/>
    </source>
</evidence>
<dbReference type="GO" id="GO:0016853">
    <property type="term" value="F:isomerase activity"/>
    <property type="evidence" value="ECO:0007669"/>
    <property type="project" value="UniProtKB-KW"/>
</dbReference>
<dbReference type="InterPro" id="IPR013022">
    <property type="entry name" value="Xyl_isomerase-like_TIM-brl"/>
</dbReference>
<dbReference type="Gene3D" id="3.20.20.150">
    <property type="entry name" value="Divalent-metal-dependent TIM barrel enzymes"/>
    <property type="match status" value="1"/>
</dbReference>
<dbReference type="InterPro" id="IPR050312">
    <property type="entry name" value="IolE/XylAMocC-like"/>
</dbReference>
<proteinExistence type="predicted"/>
<accession>A0A2S4JI12</accession>
<dbReference type="PANTHER" id="PTHR12110">
    <property type="entry name" value="HYDROXYPYRUVATE ISOMERASE"/>
    <property type="match status" value="1"/>
</dbReference>
<dbReference type="AlphaFoldDB" id="A0A2S4JI12"/>
<gene>
    <name evidence="2" type="ORF">AU468_10955</name>
</gene>
<dbReference type="RefSeq" id="WP_103680763.1">
    <property type="nucleotide sequence ID" value="NZ_LPWH01000111.1"/>
</dbReference>
<reference evidence="3" key="1">
    <citation type="submission" date="2015-12" db="EMBL/GenBank/DDBJ databases">
        <authorList>
            <person name="Lodha T.D."/>
            <person name="Chintalapati S."/>
            <person name="Chintalapati V.R."/>
            <person name="Sravanthi T."/>
        </authorList>
    </citation>
    <scope>NUCLEOTIDE SEQUENCE [LARGE SCALE GENOMIC DNA]</scope>
    <source>
        <strain evidence="3">JC133</strain>
    </source>
</reference>
<evidence type="ECO:0000259" key="1">
    <source>
        <dbReference type="Pfam" id="PF01261"/>
    </source>
</evidence>
<comment type="caution">
    <text evidence="2">The sequence shown here is derived from an EMBL/GenBank/DDBJ whole genome shotgun (WGS) entry which is preliminary data.</text>
</comment>
<dbReference type="PANTHER" id="PTHR12110:SF41">
    <property type="entry name" value="INOSOSE DEHYDRATASE"/>
    <property type="match status" value="1"/>
</dbReference>
<organism evidence="2 3">
    <name type="scientific">Alkalispirochaeta sphaeroplastigenens</name>
    <dbReference type="NCBI Taxonomy" id="1187066"/>
    <lineage>
        <taxon>Bacteria</taxon>
        <taxon>Pseudomonadati</taxon>
        <taxon>Spirochaetota</taxon>
        <taxon>Spirochaetia</taxon>
        <taxon>Spirochaetales</taxon>
        <taxon>Spirochaetaceae</taxon>
        <taxon>Alkalispirochaeta</taxon>
    </lineage>
</organism>
<keyword evidence="3" id="KW-1185">Reference proteome</keyword>
<feature type="domain" description="Xylose isomerase-like TIM barrel" evidence="1">
    <location>
        <begin position="30"/>
        <end position="275"/>
    </location>
</feature>
<name>A0A2S4JI12_9SPIO</name>
<dbReference type="Proteomes" id="UP000237350">
    <property type="component" value="Unassembled WGS sequence"/>
</dbReference>
<dbReference type="EMBL" id="LPWH01000111">
    <property type="protein sequence ID" value="POQ99125.1"/>
    <property type="molecule type" value="Genomic_DNA"/>
</dbReference>
<keyword evidence="2" id="KW-0413">Isomerase</keyword>
<dbReference type="Pfam" id="PF01261">
    <property type="entry name" value="AP_endonuc_2"/>
    <property type="match status" value="1"/>
</dbReference>
<sequence>MIKVGNAPCSWGVLEFELEGETAGYEQFLKELKDTGYEGTELGDWGYMPTDPAQLRQELTSREIDLVGAFVPVALCDEKAHAEGIEVGVKTAKLMADAGFKDAFIVLADNNGTVPARTKAAGRVTPDLLLPEEGWKNVRAGVEAFARQVRDKTGLRTVFHHHCAGYVETPGEIERLLMDTPADALGLVLDMGHYRFGGGYPEAAIKLFWDRIQHIHYKDCSAAVAAASREKGWDYFESVQNGVFCELGKGVVDFEAITQEIRRRNYEGWIVVEQDVLPGMGSPVDCARRNREYLKGLGL</sequence>
<dbReference type="OrthoDB" id="9779184at2"/>